<sequence length="402" mass="46827">MSDIEDLSNNRASYQRLQPERQRNSLPKWKLMLHKIDIFSAIPTPKTYPVSTKRSLIGTFIFIFLFTTYIISSFVFFIIDNVPRLNEYSQLDDSDSLTVGPEIAMQFLYGKDVLNESITNTSIFSITMQQVIKYLDPAKQDNSSIQIPLKTCYSSDIEWMPENASKLAFLCPEVQLNLSGQLYKSEEFIYPRIQIDYCPYLHPEKKLQCETEEKIRKTVAGGRLFLYIKNQAPEVNFVGKKTKGLKYQVFQYFLVPGLYNRAEIVLQKQLVSMSGDYLTQFSTKHEDFLLVNRQYLYVTNVSQNDVGRQPTDSLSIYKGYQIFLRLDQEIKIIQVVKDTIIDVVAQWGAFYGVLVGAFALYFLKYNQNQFYEKNKQWANFDQNEALFENRQLNETEIKSPID</sequence>
<proteinExistence type="predicted"/>
<dbReference type="GO" id="GO:0007131">
    <property type="term" value="P:reciprocal meiotic recombination"/>
    <property type="evidence" value="ECO:0007669"/>
    <property type="project" value="TreeGrafter"/>
</dbReference>
<keyword evidence="1" id="KW-0812">Transmembrane</keyword>
<name>A0A8S1LHC7_PARPR</name>
<evidence type="ECO:0008006" key="4">
    <source>
        <dbReference type="Google" id="ProtNLM"/>
    </source>
</evidence>
<dbReference type="PANTHER" id="PTHR31398:SF0">
    <property type="entry name" value="MEIOTIC NUCLEAR DIVISION PROTEIN 1 HOMOLOG"/>
    <property type="match status" value="1"/>
</dbReference>
<dbReference type="PANTHER" id="PTHR31398">
    <property type="entry name" value="MEIOTIC NUCLEAR DIVISION PROTEIN 1 HOMOLOG"/>
    <property type="match status" value="1"/>
</dbReference>
<keyword evidence="1" id="KW-1133">Transmembrane helix</keyword>
<dbReference type="EMBL" id="CAJJDM010000040">
    <property type="protein sequence ID" value="CAD8067528.1"/>
    <property type="molecule type" value="Genomic_DNA"/>
</dbReference>
<comment type="caution">
    <text evidence="2">The sequence shown here is derived from an EMBL/GenBank/DDBJ whole genome shotgun (WGS) entry which is preliminary data.</text>
</comment>
<dbReference type="Proteomes" id="UP000688137">
    <property type="component" value="Unassembled WGS sequence"/>
</dbReference>
<dbReference type="AlphaFoldDB" id="A0A8S1LHC7"/>
<reference evidence="2" key="1">
    <citation type="submission" date="2021-01" db="EMBL/GenBank/DDBJ databases">
        <authorList>
            <consortium name="Genoscope - CEA"/>
            <person name="William W."/>
        </authorList>
    </citation>
    <scope>NUCLEOTIDE SEQUENCE</scope>
</reference>
<dbReference type="GO" id="GO:0005634">
    <property type="term" value="C:nucleus"/>
    <property type="evidence" value="ECO:0007669"/>
    <property type="project" value="TreeGrafter"/>
</dbReference>
<keyword evidence="1" id="KW-0472">Membrane</keyword>
<organism evidence="2 3">
    <name type="scientific">Paramecium primaurelia</name>
    <dbReference type="NCBI Taxonomy" id="5886"/>
    <lineage>
        <taxon>Eukaryota</taxon>
        <taxon>Sar</taxon>
        <taxon>Alveolata</taxon>
        <taxon>Ciliophora</taxon>
        <taxon>Intramacronucleata</taxon>
        <taxon>Oligohymenophorea</taxon>
        <taxon>Peniculida</taxon>
        <taxon>Parameciidae</taxon>
        <taxon>Paramecium</taxon>
    </lineage>
</organism>
<accession>A0A8S1LHC7</accession>
<feature type="transmembrane region" description="Helical" evidence="1">
    <location>
        <begin position="344"/>
        <end position="363"/>
    </location>
</feature>
<evidence type="ECO:0000256" key="1">
    <source>
        <dbReference type="SAM" id="Phobius"/>
    </source>
</evidence>
<gene>
    <name evidence="2" type="ORF">PPRIM_AZ9-3.1.T0410033</name>
</gene>
<evidence type="ECO:0000313" key="3">
    <source>
        <dbReference type="Proteomes" id="UP000688137"/>
    </source>
</evidence>
<keyword evidence="3" id="KW-1185">Reference proteome</keyword>
<evidence type="ECO:0000313" key="2">
    <source>
        <dbReference type="EMBL" id="CAD8067528.1"/>
    </source>
</evidence>
<protein>
    <recommendedName>
        <fullName evidence="4">Transmembrane protein</fullName>
    </recommendedName>
</protein>
<feature type="transmembrane region" description="Helical" evidence="1">
    <location>
        <begin position="56"/>
        <end position="79"/>
    </location>
</feature>
<dbReference type="OMA" id="GPEIAMQ"/>